<dbReference type="Pfam" id="PF02687">
    <property type="entry name" value="FtsX"/>
    <property type="match status" value="2"/>
</dbReference>
<evidence type="ECO:0000256" key="6">
    <source>
        <dbReference type="ARBA" id="ARBA00038076"/>
    </source>
</evidence>
<feature type="domain" description="ABC3 transporter permease C-terminal" evidence="8">
    <location>
        <begin position="690"/>
        <end position="808"/>
    </location>
</feature>
<name>A0A542XCV8_9MICO</name>
<evidence type="ECO:0000256" key="3">
    <source>
        <dbReference type="ARBA" id="ARBA00022692"/>
    </source>
</evidence>
<keyword evidence="5 7" id="KW-0472">Membrane</keyword>
<evidence type="ECO:0000313" key="10">
    <source>
        <dbReference type="Proteomes" id="UP000318336"/>
    </source>
</evidence>
<feature type="transmembrane region" description="Helical" evidence="7">
    <location>
        <begin position="299"/>
        <end position="322"/>
    </location>
</feature>
<dbReference type="InterPro" id="IPR050250">
    <property type="entry name" value="Macrolide_Exporter_MacB"/>
</dbReference>
<feature type="transmembrane region" description="Helical" evidence="7">
    <location>
        <begin position="16"/>
        <end position="36"/>
    </location>
</feature>
<keyword evidence="2" id="KW-1003">Cell membrane</keyword>
<dbReference type="AlphaFoldDB" id="A0A542XCV8"/>
<feature type="transmembrane region" description="Helical" evidence="7">
    <location>
        <begin position="342"/>
        <end position="361"/>
    </location>
</feature>
<feature type="transmembrane region" description="Helical" evidence="7">
    <location>
        <begin position="418"/>
        <end position="442"/>
    </location>
</feature>
<evidence type="ECO:0000256" key="7">
    <source>
        <dbReference type="SAM" id="Phobius"/>
    </source>
</evidence>
<feature type="transmembrane region" description="Helical" evidence="7">
    <location>
        <begin position="682"/>
        <end position="711"/>
    </location>
</feature>
<organism evidence="9 10">
    <name type="scientific">Barrientosiimonas humi</name>
    <dbReference type="NCBI Taxonomy" id="999931"/>
    <lineage>
        <taxon>Bacteria</taxon>
        <taxon>Bacillati</taxon>
        <taxon>Actinomycetota</taxon>
        <taxon>Actinomycetes</taxon>
        <taxon>Micrococcales</taxon>
        <taxon>Dermacoccaceae</taxon>
        <taxon>Barrientosiimonas</taxon>
    </lineage>
</organism>
<dbReference type="RefSeq" id="WP_142005673.1">
    <property type="nucleotide sequence ID" value="NZ_CAJTBP010000001.1"/>
</dbReference>
<comment type="similarity">
    <text evidence="6">Belongs to the ABC-4 integral membrane protein family.</text>
</comment>
<dbReference type="InterPro" id="IPR003838">
    <property type="entry name" value="ABC3_permease_C"/>
</dbReference>
<dbReference type="PANTHER" id="PTHR30572">
    <property type="entry name" value="MEMBRANE COMPONENT OF TRANSPORTER-RELATED"/>
    <property type="match status" value="1"/>
</dbReference>
<keyword evidence="10" id="KW-1185">Reference proteome</keyword>
<dbReference type="Proteomes" id="UP000318336">
    <property type="component" value="Unassembled WGS sequence"/>
</dbReference>
<sequence>MGSVTLAELRHGLRRWLAPAVAVVLGVAFLTATLAMRSTLNATVERFAAAQVAGADAVVSPPGKSSSTTGLTADQLQTVRQLPGVTQVDVEQSATTTVRGPDGAPLDVVARTVDPDQVVLLSGRTPAGPGQVVLSESAASALGATTGSVVTVGGAPGRAESRQVAGIVRVPGSTGVAVVIGTSGELTRWSGTTAYDALLVRAGGDQAATADRLRAALGSGVTVRTADAEIAARVDRLVVGISQITMFFAVFAIVAIFVSALVIANTFQILLAQRSRQLALLRCVGASRRQVTRSVVGEAVVLGLLASAVGVAVGLAPVAALAAVSDTVQLVQLPIESLRVSALELLVPVAVGLTVTVLAALQPARRASRVAPLAALRPELSGPAQTRASRLRLLAGGTTGALGFTGLLVSALRGEALPAVLCGVLSFLGVVLVAPVVVPLLARGLGRVARVAGVPGELATDNTVRNPRRTAATSTALLVGITLMATMLVGAQTSRAAIADAVDSQYALDVSLDAKGQAVAPALVERVERIDGIERTARLRAGKVSVGGARAAREQTVLGLPSDATAVLRDPSVVTAAAPGTVLVDELTAADLGIGDGDPVRLGPVTLTARVTDRSLDAFVVTAQDLARIAPDAPVAAMWLRLSPGADAGQVVGAVQRATAGTEVEVGGSAGARAELDSLVNLMLAVVTGLLGVAVVIALVGVANTLGLSVLERRRETALLRALGLTRRQVRRTLAIEALLVALVAAVLGTALGVLYGWAGTRALLGTYAAGAVPQLPWLLLTAVVLAAAACGLLASWAPGRRAARTSPVAALAAD</sequence>
<evidence type="ECO:0000313" key="9">
    <source>
        <dbReference type="EMBL" id="TQL33690.1"/>
    </source>
</evidence>
<accession>A0A542XCV8</accession>
<feature type="domain" description="ABC3 transporter permease C-terminal" evidence="8">
    <location>
        <begin position="250"/>
        <end position="370"/>
    </location>
</feature>
<feature type="transmembrane region" description="Helical" evidence="7">
    <location>
        <begin position="734"/>
        <end position="758"/>
    </location>
</feature>
<dbReference type="PANTHER" id="PTHR30572:SF4">
    <property type="entry name" value="ABC TRANSPORTER PERMEASE YTRF"/>
    <property type="match status" value="1"/>
</dbReference>
<evidence type="ECO:0000256" key="4">
    <source>
        <dbReference type="ARBA" id="ARBA00022989"/>
    </source>
</evidence>
<keyword evidence="4 7" id="KW-1133">Transmembrane helix</keyword>
<evidence type="ECO:0000256" key="5">
    <source>
        <dbReference type="ARBA" id="ARBA00023136"/>
    </source>
</evidence>
<evidence type="ECO:0000256" key="1">
    <source>
        <dbReference type="ARBA" id="ARBA00004651"/>
    </source>
</evidence>
<feature type="transmembrane region" description="Helical" evidence="7">
    <location>
        <begin position="778"/>
        <end position="798"/>
    </location>
</feature>
<proteinExistence type="inferred from homology"/>
<comment type="subcellular location">
    <subcellularLocation>
        <location evidence="1">Cell membrane</location>
        <topology evidence="1">Multi-pass membrane protein</topology>
    </subcellularLocation>
</comment>
<keyword evidence="3 7" id="KW-0812">Transmembrane</keyword>
<feature type="transmembrane region" description="Helical" evidence="7">
    <location>
        <begin position="393"/>
        <end position="412"/>
    </location>
</feature>
<dbReference type="GO" id="GO:0022857">
    <property type="term" value="F:transmembrane transporter activity"/>
    <property type="evidence" value="ECO:0007669"/>
    <property type="project" value="TreeGrafter"/>
</dbReference>
<feature type="transmembrane region" description="Helical" evidence="7">
    <location>
        <begin position="246"/>
        <end position="272"/>
    </location>
</feature>
<evidence type="ECO:0000256" key="2">
    <source>
        <dbReference type="ARBA" id="ARBA00022475"/>
    </source>
</evidence>
<feature type="transmembrane region" description="Helical" evidence="7">
    <location>
        <begin position="471"/>
        <end position="491"/>
    </location>
</feature>
<dbReference type="OrthoDB" id="9780560at2"/>
<dbReference type="GO" id="GO:0005886">
    <property type="term" value="C:plasma membrane"/>
    <property type="evidence" value="ECO:0007669"/>
    <property type="project" value="UniProtKB-SubCell"/>
</dbReference>
<evidence type="ECO:0000259" key="8">
    <source>
        <dbReference type="Pfam" id="PF02687"/>
    </source>
</evidence>
<reference evidence="9 10" key="1">
    <citation type="submission" date="2019-06" db="EMBL/GenBank/DDBJ databases">
        <title>Sequencing the genomes of 1000 actinobacteria strains.</title>
        <authorList>
            <person name="Klenk H.-P."/>
        </authorList>
    </citation>
    <scope>NUCLEOTIDE SEQUENCE [LARGE SCALE GENOMIC DNA]</scope>
    <source>
        <strain evidence="9 10">DSM 24617</strain>
    </source>
</reference>
<comment type="caution">
    <text evidence="9">The sequence shown here is derived from an EMBL/GenBank/DDBJ whole genome shotgun (WGS) entry which is preliminary data.</text>
</comment>
<dbReference type="EMBL" id="VFOK01000001">
    <property type="protein sequence ID" value="TQL33690.1"/>
    <property type="molecule type" value="Genomic_DNA"/>
</dbReference>
<gene>
    <name evidence="9" type="ORF">FB554_1841</name>
</gene>
<protein>
    <submittedName>
        <fullName evidence="9">Putative ABC transport system permease protein</fullName>
    </submittedName>
</protein>